<dbReference type="OrthoDB" id="360540at2759"/>
<dbReference type="Proteomes" id="UP001152795">
    <property type="component" value="Unassembled WGS sequence"/>
</dbReference>
<dbReference type="PANTHER" id="PTHR15323">
    <property type="entry name" value="D123 PROTEIN"/>
    <property type="match status" value="1"/>
</dbReference>
<keyword evidence="2" id="KW-0132">Cell division</keyword>
<comment type="similarity">
    <text evidence="1">Belongs to the CDC123 family.</text>
</comment>
<protein>
    <submittedName>
        <fullName evidence="2">Cell division cycle 123 homolog</fullName>
    </submittedName>
</protein>
<accession>A0A7D9DSX4</accession>
<keyword evidence="2" id="KW-0131">Cell cycle</keyword>
<dbReference type="EMBL" id="CACRXK020001955">
    <property type="protein sequence ID" value="CAB3991981.1"/>
    <property type="molecule type" value="Genomic_DNA"/>
</dbReference>
<dbReference type="Pfam" id="PF07065">
    <property type="entry name" value="D123"/>
    <property type="match status" value="1"/>
</dbReference>
<evidence type="ECO:0000256" key="1">
    <source>
        <dbReference type="ARBA" id="ARBA00011047"/>
    </source>
</evidence>
<gene>
    <name evidence="2" type="ORF">PACLA_8A067211</name>
</gene>
<evidence type="ECO:0000313" key="3">
    <source>
        <dbReference type="Proteomes" id="UP001152795"/>
    </source>
</evidence>
<keyword evidence="3" id="KW-1185">Reference proteome</keyword>
<dbReference type="PANTHER" id="PTHR15323:SF6">
    <property type="entry name" value="CELL DIVISION CYCLE PROTEIN 123 HOMOLOG"/>
    <property type="match status" value="1"/>
</dbReference>
<organism evidence="2 3">
    <name type="scientific">Paramuricea clavata</name>
    <name type="common">Red gorgonian</name>
    <name type="synonym">Violescent sea-whip</name>
    <dbReference type="NCBI Taxonomy" id="317549"/>
    <lineage>
        <taxon>Eukaryota</taxon>
        <taxon>Metazoa</taxon>
        <taxon>Cnidaria</taxon>
        <taxon>Anthozoa</taxon>
        <taxon>Octocorallia</taxon>
        <taxon>Malacalcyonacea</taxon>
        <taxon>Plexauridae</taxon>
        <taxon>Paramuricea</taxon>
    </lineage>
</organism>
<dbReference type="InterPro" id="IPR009772">
    <property type="entry name" value="CDC123"/>
</dbReference>
<dbReference type="GO" id="GO:0051301">
    <property type="term" value="P:cell division"/>
    <property type="evidence" value="ECO:0007669"/>
    <property type="project" value="UniProtKB-KW"/>
</dbReference>
<dbReference type="AlphaFoldDB" id="A0A7D9DSX4"/>
<proteinExistence type="inferred from homology"/>
<dbReference type="GO" id="GO:0005737">
    <property type="term" value="C:cytoplasm"/>
    <property type="evidence" value="ECO:0007669"/>
    <property type="project" value="TreeGrafter"/>
</dbReference>
<sequence length="335" mass="37998">MKQKHVLNCQLPTWYNGFKNCSIRSKIIPLQAEFIDYLNQDGVVLPGNENEEGIQCDSDSESEDWTAADDCNTATATAPDFTELTKKIEDAIKDLGGEAFPKLNWSAPRDAAWISYNGTLKCTTASDVYLLLNSSDRVSHDINHPFRKCEDGEDNTLMESSGFVLVLRKWQEISSSTEFRCFVKKGHIIAISQRDTASHYPYIAQNYDEIHSRIKEFFQKKICGKFPDNSYVFDIYLKSSQVIKLVDFNPFGNITDPLLFTWDELSKVEPDEQAESVETMFRFVTSNTGVQPSPFLSSRIPRESLNLVSSDDINKMVDFLKTTELIGESQATNNE</sequence>
<comment type="caution">
    <text evidence="2">The sequence shown here is derived from an EMBL/GenBank/DDBJ whole genome shotgun (WGS) entry which is preliminary data.</text>
</comment>
<evidence type="ECO:0000313" key="2">
    <source>
        <dbReference type="EMBL" id="CAB3991981.1"/>
    </source>
</evidence>
<reference evidence="2" key="1">
    <citation type="submission" date="2020-04" db="EMBL/GenBank/DDBJ databases">
        <authorList>
            <person name="Alioto T."/>
            <person name="Alioto T."/>
            <person name="Gomez Garrido J."/>
        </authorList>
    </citation>
    <scope>NUCLEOTIDE SEQUENCE</scope>
    <source>
        <strain evidence="2">A484AB</strain>
    </source>
</reference>
<name>A0A7D9DSX4_PARCT</name>